<dbReference type="GO" id="GO:0003700">
    <property type="term" value="F:DNA-binding transcription factor activity"/>
    <property type="evidence" value="ECO:0007669"/>
    <property type="project" value="TreeGrafter"/>
</dbReference>
<feature type="domain" description="HTH cro/C1-type" evidence="6">
    <location>
        <begin position="6"/>
        <end position="45"/>
    </location>
</feature>
<dbReference type="InterPro" id="IPR000843">
    <property type="entry name" value="HTH_LacI"/>
</dbReference>
<keyword evidence="2" id="KW-0805">Transcription regulation</keyword>
<keyword evidence="3" id="KW-0238">DNA-binding</keyword>
<evidence type="ECO:0000313" key="8">
    <source>
        <dbReference type="Proteomes" id="UP000288669"/>
    </source>
</evidence>
<comment type="caution">
    <text evidence="7">The sequence shown here is derived from an EMBL/GenBank/DDBJ whole genome shotgun (WGS) entry which is preliminary data.</text>
</comment>
<dbReference type="InterPro" id="IPR010982">
    <property type="entry name" value="Lambda_DNA-bd_dom_sf"/>
</dbReference>
<accession>A0A430AKW6</accession>
<dbReference type="InterPro" id="IPR001761">
    <property type="entry name" value="Peripla_BP/Lac1_sug-bd_dom"/>
</dbReference>
<dbReference type="InterPro" id="IPR028082">
    <property type="entry name" value="Peripla_BP_I"/>
</dbReference>
<dbReference type="Gene3D" id="1.10.260.40">
    <property type="entry name" value="lambda repressor-like DNA-binding domains"/>
    <property type="match status" value="1"/>
</dbReference>
<evidence type="ECO:0000256" key="4">
    <source>
        <dbReference type="ARBA" id="ARBA00023163"/>
    </source>
</evidence>
<proteinExistence type="predicted"/>
<name>A0A430AKW6_9ENTE</name>
<dbReference type="PROSITE" id="PS50932">
    <property type="entry name" value="HTH_LACI_2"/>
    <property type="match status" value="1"/>
</dbReference>
<dbReference type="SUPFAM" id="SSF53822">
    <property type="entry name" value="Periplasmic binding protein-like I"/>
    <property type="match status" value="1"/>
</dbReference>
<dbReference type="SUPFAM" id="SSF47413">
    <property type="entry name" value="lambda repressor-like DNA-binding domains"/>
    <property type="match status" value="1"/>
</dbReference>
<feature type="domain" description="HTH lacI-type" evidence="5">
    <location>
        <begin position="2"/>
        <end position="55"/>
    </location>
</feature>
<dbReference type="Pfam" id="PF00356">
    <property type="entry name" value="LacI"/>
    <property type="match status" value="1"/>
</dbReference>
<sequence>MANMNDVAKIAGVSRGTVSNYINGVKIKKESQKKVEQAIQELDYVPNQAARALKTQKSNYVVFILPTIWTPFFSELTYYLQLELNKCGLKMLLCNSQDDYIQELEYIRMAQEQKVTGIITISYSDITPYLTANLPIVSIERYFDDTVPFITSDNFGGGQLAAQKLQELGSQRLLMVVRKISHNLGLQERQNGFISYCQKAHMPFDVYLDEGNSAGFRARVFRFFENNYQANIPYDGIFAATDRYADYCYDALVQKTQWHLPEDIQLIGFDGSKSYQNEALKISTIRQPVAQIAELSVAELIKLGSDRKKSKKTKYILPITFLAAQTTREKRKKNEEKKRRQ</sequence>
<keyword evidence="4" id="KW-0804">Transcription</keyword>
<evidence type="ECO:0000256" key="1">
    <source>
        <dbReference type="ARBA" id="ARBA00022491"/>
    </source>
</evidence>
<evidence type="ECO:0000313" key="7">
    <source>
        <dbReference type="EMBL" id="RSU08653.1"/>
    </source>
</evidence>
<dbReference type="SMART" id="SM00354">
    <property type="entry name" value="HTH_LACI"/>
    <property type="match status" value="1"/>
</dbReference>
<organism evidence="7 8">
    <name type="scientific">Vagococcus entomophilus</name>
    <dbReference type="NCBI Taxonomy" id="1160095"/>
    <lineage>
        <taxon>Bacteria</taxon>
        <taxon>Bacillati</taxon>
        <taxon>Bacillota</taxon>
        <taxon>Bacilli</taxon>
        <taxon>Lactobacillales</taxon>
        <taxon>Enterococcaceae</taxon>
        <taxon>Vagococcus</taxon>
    </lineage>
</organism>
<evidence type="ECO:0000256" key="2">
    <source>
        <dbReference type="ARBA" id="ARBA00023015"/>
    </source>
</evidence>
<evidence type="ECO:0000256" key="3">
    <source>
        <dbReference type="ARBA" id="ARBA00023125"/>
    </source>
</evidence>
<dbReference type="Gene3D" id="3.40.50.2300">
    <property type="match status" value="2"/>
</dbReference>
<dbReference type="GO" id="GO:0000976">
    <property type="term" value="F:transcription cis-regulatory region binding"/>
    <property type="evidence" value="ECO:0007669"/>
    <property type="project" value="TreeGrafter"/>
</dbReference>
<dbReference type="Pfam" id="PF00532">
    <property type="entry name" value="Peripla_BP_1"/>
    <property type="match status" value="1"/>
</dbReference>
<dbReference type="PROSITE" id="PS50943">
    <property type="entry name" value="HTH_CROC1"/>
    <property type="match status" value="1"/>
</dbReference>
<dbReference type="Proteomes" id="UP000288669">
    <property type="component" value="Unassembled WGS sequence"/>
</dbReference>
<dbReference type="PROSITE" id="PS00356">
    <property type="entry name" value="HTH_LACI_1"/>
    <property type="match status" value="1"/>
</dbReference>
<reference evidence="7 8" key="1">
    <citation type="submission" date="2017-05" db="EMBL/GenBank/DDBJ databases">
        <title>Vagococcus spp. assemblies.</title>
        <authorList>
            <person name="Gulvik C.A."/>
        </authorList>
    </citation>
    <scope>NUCLEOTIDE SEQUENCE [LARGE SCALE GENOMIC DNA]</scope>
    <source>
        <strain evidence="7 8">DSM 24756</strain>
    </source>
</reference>
<dbReference type="AlphaFoldDB" id="A0A430AKW6"/>
<dbReference type="EMBL" id="NGJZ01000001">
    <property type="protein sequence ID" value="RSU08653.1"/>
    <property type="molecule type" value="Genomic_DNA"/>
</dbReference>
<dbReference type="InterPro" id="IPR001387">
    <property type="entry name" value="Cro/C1-type_HTH"/>
</dbReference>
<keyword evidence="1" id="KW-0678">Repressor</keyword>
<dbReference type="PANTHER" id="PTHR30146">
    <property type="entry name" value="LACI-RELATED TRANSCRIPTIONAL REPRESSOR"/>
    <property type="match status" value="1"/>
</dbReference>
<keyword evidence="8" id="KW-1185">Reference proteome</keyword>
<dbReference type="PANTHER" id="PTHR30146:SF95">
    <property type="entry name" value="RIBOSE OPERON REPRESSOR"/>
    <property type="match status" value="1"/>
</dbReference>
<evidence type="ECO:0000259" key="5">
    <source>
        <dbReference type="PROSITE" id="PS50932"/>
    </source>
</evidence>
<dbReference type="CDD" id="cd06291">
    <property type="entry name" value="PBP1_Qymf-like"/>
    <property type="match status" value="1"/>
</dbReference>
<dbReference type="RefSeq" id="WP_126823459.1">
    <property type="nucleotide sequence ID" value="NZ_JBHLWU010000001.1"/>
</dbReference>
<gene>
    <name evidence="7" type="ORF">CBF30_05350</name>
</gene>
<evidence type="ECO:0000259" key="6">
    <source>
        <dbReference type="PROSITE" id="PS50943"/>
    </source>
</evidence>
<dbReference type="CDD" id="cd01392">
    <property type="entry name" value="HTH_LacI"/>
    <property type="match status" value="1"/>
</dbReference>
<protein>
    <submittedName>
        <fullName evidence="7">Uncharacterized protein</fullName>
    </submittedName>
</protein>
<dbReference type="OrthoDB" id="9796186at2"/>